<dbReference type="KEGG" id="fcy:FRACYDRAFT_234735"/>
<sequence>MARRIIIPSFLSLVYFVASSTSAIDSFHLWEPNEIVETLSAWKKQYPNLVKVSTSQQEYGLDQAGTSEDCPYDVHHSGCLNHFFTIQDYVAHPIGSNSAASLPEILWTGSMHGDQQFGPSVVMEAASILLNAAACEAKPNLEAKNWQQEIIEAQSCRSELRSQGIDDAYRQWLARLVVTRKIVVVPNPNALGQYRQTHLEGTVDPLEDFPYNNDESQSCMRTITARTMNEIFRDHVFQIALSFTEGEENKISYSWGSQLYSAPDHVTLHDIAESLSRTVGGEEVYPFAPSNSKILDLYFQNTDPKMAFQDWAYAASWENPRTKQCNPESFGGYDSSKTKYTAKSNRAVSLTVSSDVTMEDLGSMRDVFHAKDDVDNLDIARNMRLALVSADLVEPYVSIFGINSVSISEDVVPLTRNPENICDKSRIVTVPHSLKTVIVEWTVGGGLNIGDTDLWVVREEDIPDDSSACSEDNLYDSFGKIEESFKKYPTHRTNGKGFFSKTGPNPSPMDSVTKPFSILNSRHNSVTLIDTNSMGGHRNIIKNSNDDNYGTRSASLLGPVFRTEIDLRDYEVGDRLILVAGATVDQNWKESPVEYHQPSVPPQSHLANMRTNPNYKYTTKDGKEVEGRMRWFSIPVTVVVEDIDKLVGGIEMYKRFDPDNGYAKPVSRPISIFNSDNDNGDSSKNVVWVSLGVSIGFFLVAISCITFFILARRTRRRRKSRQVAIDGDGDGMFKTTPTDNSGLPITTYNVQEIKSSDMDMDVDDNGSLDDVDLHLARSQESVRWA</sequence>
<proteinExistence type="predicted"/>
<feature type="signal peptide" evidence="3">
    <location>
        <begin position="1"/>
        <end position="23"/>
    </location>
</feature>
<dbReference type="EMBL" id="KV784354">
    <property type="protein sequence ID" value="OEU21108.1"/>
    <property type="molecule type" value="Genomic_DNA"/>
</dbReference>
<keyword evidence="3" id="KW-0732">Signal</keyword>
<protein>
    <recommendedName>
        <fullName evidence="6">Peptidase M14 carboxypeptidase A domain-containing protein</fullName>
    </recommendedName>
</protein>
<feature type="transmembrane region" description="Helical" evidence="2">
    <location>
        <begin position="686"/>
        <end position="711"/>
    </location>
</feature>
<evidence type="ECO:0000256" key="1">
    <source>
        <dbReference type="SAM" id="MobiDB-lite"/>
    </source>
</evidence>
<evidence type="ECO:0008006" key="6">
    <source>
        <dbReference type="Google" id="ProtNLM"/>
    </source>
</evidence>
<evidence type="ECO:0000256" key="3">
    <source>
        <dbReference type="SAM" id="SignalP"/>
    </source>
</evidence>
<evidence type="ECO:0000256" key="2">
    <source>
        <dbReference type="SAM" id="Phobius"/>
    </source>
</evidence>
<dbReference type="AlphaFoldDB" id="A0A1E7FSJ1"/>
<feature type="region of interest" description="Disordered" evidence="1">
    <location>
        <begin position="595"/>
        <end position="614"/>
    </location>
</feature>
<accession>A0A1E7FSJ1</accession>
<gene>
    <name evidence="4" type="ORF">FRACYDRAFT_234735</name>
</gene>
<dbReference type="InParanoid" id="A0A1E7FSJ1"/>
<evidence type="ECO:0000313" key="4">
    <source>
        <dbReference type="EMBL" id="OEU21108.1"/>
    </source>
</evidence>
<keyword evidence="5" id="KW-1185">Reference proteome</keyword>
<evidence type="ECO:0000313" key="5">
    <source>
        <dbReference type="Proteomes" id="UP000095751"/>
    </source>
</evidence>
<name>A0A1E7FSJ1_9STRA</name>
<dbReference type="OrthoDB" id="10249045at2759"/>
<dbReference type="SUPFAM" id="SSF53187">
    <property type="entry name" value="Zn-dependent exopeptidases"/>
    <property type="match status" value="1"/>
</dbReference>
<organism evidence="4 5">
    <name type="scientific">Fragilariopsis cylindrus CCMP1102</name>
    <dbReference type="NCBI Taxonomy" id="635003"/>
    <lineage>
        <taxon>Eukaryota</taxon>
        <taxon>Sar</taxon>
        <taxon>Stramenopiles</taxon>
        <taxon>Ochrophyta</taxon>
        <taxon>Bacillariophyta</taxon>
        <taxon>Bacillariophyceae</taxon>
        <taxon>Bacillariophycidae</taxon>
        <taxon>Bacillariales</taxon>
        <taxon>Bacillariaceae</taxon>
        <taxon>Fragilariopsis</taxon>
    </lineage>
</organism>
<keyword evidence="2" id="KW-0812">Transmembrane</keyword>
<keyword evidence="2" id="KW-1133">Transmembrane helix</keyword>
<feature type="compositionally biased region" description="Polar residues" evidence="1">
    <location>
        <begin position="605"/>
        <end position="614"/>
    </location>
</feature>
<reference evidence="4 5" key="1">
    <citation type="submission" date="2016-09" db="EMBL/GenBank/DDBJ databases">
        <title>Extensive genetic diversity and differential bi-allelic expression allows diatom success in the polar Southern Ocean.</title>
        <authorList>
            <consortium name="DOE Joint Genome Institute"/>
            <person name="Mock T."/>
            <person name="Otillar R.P."/>
            <person name="Strauss J."/>
            <person name="Dupont C."/>
            <person name="Frickenhaus S."/>
            <person name="Maumus F."/>
            <person name="Mcmullan M."/>
            <person name="Sanges R."/>
            <person name="Schmutz J."/>
            <person name="Toseland A."/>
            <person name="Valas R."/>
            <person name="Veluchamy A."/>
            <person name="Ward B.J."/>
            <person name="Allen A."/>
            <person name="Barry K."/>
            <person name="Falciatore A."/>
            <person name="Ferrante M."/>
            <person name="Fortunato A.E."/>
            <person name="Gloeckner G."/>
            <person name="Gruber A."/>
            <person name="Hipkin R."/>
            <person name="Janech M."/>
            <person name="Kroth P."/>
            <person name="Leese F."/>
            <person name="Lindquist E."/>
            <person name="Lyon B.R."/>
            <person name="Martin J."/>
            <person name="Mayer C."/>
            <person name="Parker M."/>
            <person name="Quesneville H."/>
            <person name="Raymond J."/>
            <person name="Uhlig C."/>
            <person name="Valentin K.U."/>
            <person name="Worden A.Z."/>
            <person name="Armbrust E.V."/>
            <person name="Bowler C."/>
            <person name="Green B."/>
            <person name="Moulton V."/>
            <person name="Van Oosterhout C."/>
            <person name="Grigoriev I."/>
        </authorList>
    </citation>
    <scope>NUCLEOTIDE SEQUENCE [LARGE SCALE GENOMIC DNA]</scope>
    <source>
        <strain evidence="4 5">CCMP1102</strain>
    </source>
</reference>
<dbReference type="Gene3D" id="3.40.630.10">
    <property type="entry name" value="Zn peptidases"/>
    <property type="match status" value="1"/>
</dbReference>
<dbReference type="Proteomes" id="UP000095751">
    <property type="component" value="Unassembled WGS sequence"/>
</dbReference>
<keyword evidence="2" id="KW-0472">Membrane</keyword>
<feature type="chain" id="PRO_5009193543" description="Peptidase M14 carboxypeptidase A domain-containing protein" evidence="3">
    <location>
        <begin position="24"/>
        <end position="785"/>
    </location>
</feature>